<gene>
    <name evidence="3" type="ORF">H8699_02990</name>
</gene>
<reference evidence="3" key="1">
    <citation type="submission" date="2020-08" db="EMBL/GenBank/DDBJ databases">
        <title>Genome public.</title>
        <authorList>
            <person name="Liu C."/>
            <person name="Sun Q."/>
        </authorList>
    </citation>
    <scope>NUCLEOTIDE SEQUENCE</scope>
    <source>
        <strain evidence="3">NSJ-44</strain>
    </source>
</reference>
<feature type="region of interest" description="Disordered" evidence="1">
    <location>
        <begin position="372"/>
        <end position="392"/>
    </location>
</feature>
<dbReference type="Proteomes" id="UP000654279">
    <property type="component" value="Unassembled WGS sequence"/>
</dbReference>
<name>A0A926D150_9FIRM</name>
<dbReference type="AlphaFoldDB" id="A0A926D150"/>
<evidence type="ECO:0000256" key="2">
    <source>
        <dbReference type="SAM" id="Phobius"/>
    </source>
</evidence>
<evidence type="ECO:0000313" key="3">
    <source>
        <dbReference type="EMBL" id="MBC8528405.1"/>
    </source>
</evidence>
<keyword evidence="2" id="KW-1133">Transmembrane helix</keyword>
<comment type="caution">
    <text evidence="3">The sequence shown here is derived from an EMBL/GenBank/DDBJ whole genome shotgun (WGS) entry which is preliminary data.</text>
</comment>
<keyword evidence="4" id="KW-1185">Reference proteome</keyword>
<keyword evidence="2" id="KW-0812">Transmembrane</keyword>
<accession>A0A926D150</accession>
<feature type="transmembrane region" description="Helical" evidence="2">
    <location>
        <begin position="127"/>
        <end position="148"/>
    </location>
</feature>
<organism evidence="3 4">
    <name type="scientific">Luoshenia tenuis</name>
    <dbReference type="NCBI Taxonomy" id="2763654"/>
    <lineage>
        <taxon>Bacteria</taxon>
        <taxon>Bacillati</taxon>
        <taxon>Bacillota</taxon>
        <taxon>Clostridia</taxon>
        <taxon>Christensenellales</taxon>
        <taxon>Christensenellaceae</taxon>
        <taxon>Luoshenia</taxon>
    </lineage>
</organism>
<feature type="transmembrane region" description="Helical" evidence="2">
    <location>
        <begin position="44"/>
        <end position="64"/>
    </location>
</feature>
<keyword evidence="2" id="KW-0472">Membrane</keyword>
<feature type="transmembrane region" description="Helical" evidence="2">
    <location>
        <begin position="154"/>
        <end position="173"/>
    </location>
</feature>
<dbReference type="EMBL" id="JACRSO010000001">
    <property type="protein sequence ID" value="MBC8528405.1"/>
    <property type="molecule type" value="Genomic_DNA"/>
</dbReference>
<feature type="transmembrane region" description="Helical" evidence="2">
    <location>
        <begin position="12"/>
        <end position="32"/>
    </location>
</feature>
<protein>
    <submittedName>
        <fullName evidence="3">M50 family metallopeptidase</fullName>
    </submittedName>
</protein>
<evidence type="ECO:0000256" key="1">
    <source>
        <dbReference type="SAM" id="MobiDB-lite"/>
    </source>
</evidence>
<proteinExistence type="predicted"/>
<dbReference type="CDD" id="cd05709">
    <property type="entry name" value="S2P-M50"/>
    <property type="match status" value="1"/>
</dbReference>
<evidence type="ECO:0000313" key="4">
    <source>
        <dbReference type="Proteomes" id="UP000654279"/>
    </source>
</evidence>
<dbReference type="RefSeq" id="WP_249284425.1">
    <property type="nucleotide sequence ID" value="NZ_JACRSO010000001.1"/>
</dbReference>
<sequence length="392" mass="44009">MKKKKPGGGIYAQFQSLVLAAALLLAFLYAGTRWGVEDEIGPKLMLLVVVSSLLFGTILLESIIHETGHFIFGKLTGYRFCSFRVQNFMWVKQGGKLRLKRLSLMGTGGQCLMAPPEMLDGRMPYKLYYLGGVIADLVWALAFLALFFVLELPAIAAVILLVLSLAGWVSALLNGIPYMSAQLPNDGYEYRELSRDKSALQYLWVQLKVNQLQTEGVRLKDMPPEWFVVQLAKGKANTLASTIEAFACNRLMDSHAFGEASERIDRLLQENTGLVNLHRNQLLYDRIYCELIGPNRVETLEKRVGQRDEKYDKAMKHHLFVLRTDYAYALLAKGDETAAQGFLAEFDKSARSHPYAGDVESERELLALAQQKYRRARTADGGGTEEPRKADD</sequence>